<proteinExistence type="predicted"/>
<name>A0A0G2I1R2_9PEZI</name>
<dbReference type="OrthoDB" id="5281682at2759"/>
<dbReference type="STRING" id="1214573.A0A0G2I1R2"/>
<evidence type="ECO:0000256" key="1">
    <source>
        <dbReference type="SAM" id="MobiDB-lite"/>
    </source>
</evidence>
<evidence type="ECO:0000313" key="3">
    <source>
        <dbReference type="Proteomes" id="UP000034680"/>
    </source>
</evidence>
<dbReference type="AlphaFoldDB" id="A0A0G2I1R2"/>
<accession>A0A0G2I1R2</accession>
<comment type="caution">
    <text evidence="2">The sequence shown here is derived from an EMBL/GenBank/DDBJ whole genome shotgun (WGS) entry which is preliminary data.</text>
</comment>
<feature type="compositionally biased region" description="Low complexity" evidence="1">
    <location>
        <begin position="109"/>
        <end position="120"/>
    </location>
</feature>
<keyword evidence="3" id="KW-1185">Reference proteome</keyword>
<evidence type="ECO:0000313" key="2">
    <source>
        <dbReference type="EMBL" id="KKY34030.1"/>
    </source>
</evidence>
<reference evidence="2 3" key="2">
    <citation type="submission" date="2015-05" db="EMBL/GenBank/DDBJ databases">
        <authorList>
            <person name="Morales-Cruz A."/>
            <person name="Amrine K.C."/>
            <person name="Cantu D."/>
        </authorList>
    </citation>
    <scope>NUCLEOTIDE SEQUENCE [LARGE SCALE GENOMIC DNA]</scope>
    <source>
        <strain evidence="2">DA912</strain>
    </source>
</reference>
<dbReference type="Proteomes" id="UP000034680">
    <property type="component" value="Unassembled WGS sequence"/>
</dbReference>
<reference evidence="2 3" key="1">
    <citation type="submission" date="2015-05" db="EMBL/GenBank/DDBJ databases">
        <title>Distinctive expansion of gene families associated with plant cell wall degradation and secondary metabolism in the genomes of grapevine trunk pathogens.</title>
        <authorList>
            <person name="Lawrence D.P."/>
            <person name="Travadon R."/>
            <person name="Rolshausen P.E."/>
            <person name="Baumgartner K."/>
        </authorList>
    </citation>
    <scope>NUCLEOTIDE SEQUENCE [LARGE SCALE GENOMIC DNA]</scope>
    <source>
        <strain evidence="2">DA912</strain>
    </source>
</reference>
<sequence length="622" mass="69200">MRARANPTVQTATMFNPDSHVGTLSIDTRRTSIDRSSVDRSAAARQDVGKATVELASIMAIASNPVSPGASSPPLPQGSRMQDFAPPARPSSTPFPEPELGQTTIRCLSCPSEPGSSPEPGHGHHHHHYHHHHQHFAESPILGSHEQLHPPLTHTNLDDLPAEIHECILDHLFGYRVSTSSKSSLGMPSVTRSWGTALRHSRRKELSALALVSSVWRALIQERLYRHVKIKATVQSLNEAVAFFADHSHLRQYVKHVELWFAVFQPKKNAPALSSSILPPVTIDGLTNASYVIPTDNCSLEEAFYFVSTTLPEVCVLTLEGGERKKAPRVRHHILGEGHEKPLPKIAPVRTLVCKGQWNLIRSDDDFDAIVHALPNLQEWHGNYSKAKSKSYLCMAAILPKLPPSLTSLSLNLEGVEYRRELSFPPYFLKVSNTLHFCTKLAEAAPNLEHFAYTGRVCRTFFDLLARLVEPRSTRLKTIDLTVRNCCRHVVHWNESGSGITDMNFINAFEQLVLSGIRALGRLKAVEYLRIRYVDLDSPVPPLNPYFILRDGWCSGVWSDAIVAELNRTRPDAQFEDLAESFGEVGINKDGRMVISPEFPRSRVLSLKLSNYAYLAGGIAVP</sequence>
<organism evidence="2 3">
    <name type="scientific">Diaporthe ampelina</name>
    <dbReference type="NCBI Taxonomy" id="1214573"/>
    <lineage>
        <taxon>Eukaryota</taxon>
        <taxon>Fungi</taxon>
        <taxon>Dikarya</taxon>
        <taxon>Ascomycota</taxon>
        <taxon>Pezizomycotina</taxon>
        <taxon>Sordariomycetes</taxon>
        <taxon>Sordariomycetidae</taxon>
        <taxon>Diaporthales</taxon>
        <taxon>Diaporthaceae</taxon>
        <taxon>Diaporthe</taxon>
    </lineage>
</organism>
<feature type="compositionally biased region" description="Basic residues" evidence="1">
    <location>
        <begin position="123"/>
        <end position="134"/>
    </location>
</feature>
<feature type="region of interest" description="Disordered" evidence="1">
    <location>
        <begin position="64"/>
        <end position="136"/>
    </location>
</feature>
<dbReference type="EMBL" id="LCUC01000219">
    <property type="protein sequence ID" value="KKY34030.1"/>
    <property type="molecule type" value="Genomic_DNA"/>
</dbReference>
<feature type="compositionally biased region" description="Pro residues" evidence="1">
    <location>
        <begin position="87"/>
        <end position="97"/>
    </location>
</feature>
<gene>
    <name evidence="2" type="ORF">UCDDA912_g06002</name>
</gene>
<protein>
    <submittedName>
        <fullName evidence="2">Uncharacterized protein</fullName>
    </submittedName>
</protein>